<comment type="caution">
    <text evidence="1">The sequence shown here is derived from an EMBL/GenBank/DDBJ whole genome shotgun (WGS) entry which is preliminary data.</text>
</comment>
<dbReference type="EMBL" id="AZAC01000011">
    <property type="protein sequence ID" value="KIX14327.1"/>
    <property type="molecule type" value="Genomic_DNA"/>
</dbReference>
<evidence type="ECO:0000313" key="1">
    <source>
        <dbReference type="EMBL" id="KIX14327.1"/>
    </source>
</evidence>
<dbReference type="InParanoid" id="A0A0D2GHD9"/>
<sequence length="37" mass="3992">MGGLGGLGPSGHRSQKVRITICRNGGFHDRPFQKKVV</sequence>
<keyword evidence="2" id="KW-1185">Reference proteome</keyword>
<proteinExistence type="predicted"/>
<accession>A0A0D2GHD9</accession>
<gene>
    <name evidence="1" type="ORF">X474_08630</name>
</gene>
<dbReference type="STRING" id="1429043.X474_08630"/>
<dbReference type="AlphaFoldDB" id="A0A0D2GHD9"/>
<organism evidence="1 2">
    <name type="scientific">Dethiosulfatarculus sandiegensis</name>
    <dbReference type="NCBI Taxonomy" id="1429043"/>
    <lineage>
        <taxon>Bacteria</taxon>
        <taxon>Pseudomonadati</taxon>
        <taxon>Thermodesulfobacteriota</taxon>
        <taxon>Desulfarculia</taxon>
        <taxon>Desulfarculales</taxon>
        <taxon>Desulfarculaceae</taxon>
        <taxon>Dethiosulfatarculus</taxon>
    </lineage>
</organism>
<reference evidence="1 2" key="1">
    <citation type="submission" date="2013-11" db="EMBL/GenBank/DDBJ databases">
        <title>Metagenomic analysis of a methanogenic consortium involved in long chain n-alkane degradation.</title>
        <authorList>
            <person name="Davidova I.A."/>
            <person name="Callaghan A.V."/>
            <person name="Wawrik B."/>
            <person name="Pruitt S."/>
            <person name="Marks C."/>
            <person name="Duncan K.E."/>
            <person name="Suflita J.M."/>
        </authorList>
    </citation>
    <scope>NUCLEOTIDE SEQUENCE [LARGE SCALE GENOMIC DNA]</scope>
    <source>
        <strain evidence="1 2">SPR</strain>
    </source>
</reference>
<name>A0A0D2GHD9_9BACT</name>
<evidence type="ECO:0000313" key="2">
    <source>
        <dbReference type="Proteomes" id="UP000032233"/>
    </source>
</evidence>
<protein>
    <submittedName>
        <fullName evidence="1">Uncharacterized protein</fullName>
    </submittedName>
</protein>
<dbReference type="Proteomes" id="UP000032233">
    <property type="component" value="Unassembled WGS sequence"/>
</dbReference>